<dbReference type="AlphaFoldDB" id="A0A9D2U9V1"/>
<keyword evidence="10 13" id="KW-1133">Transmembrane helix</keyword>
<feature type="non-terminal residue" evidence="15">
    <location>
        <position position="1"/>
    </location>
</feature>
<comment type="subcellular location">
    <subcellularLocation>
        <location evidence="2">Cell membrane</location>
        <topology evidence="2">Multi-pass membrane protein</topology>
    </subcellularLocation>
</comment>
<evidence type="ECO:0000256" key="10">
    <source>
        <dbReference type="ARBA" id="ARBA00022989"/>
    </source>
</evidence>
<keyword evidence="12 13" id="KW-0472">Membrane</keyword>
<dbReference type="SUPFAM" id="SSF81342">
    <property type="entry name" value="Transmembrane di-heme cytochromes"/>
    <property type="match status" value="1"/>
</dbReference>
<evidence type="ECO:0000256" key="8">
    <source>
        <dbReference type="ARBA" id="ARBA00022723"/>
    </source>
</evidence>
<dbReference type="InterPro" id="IPR051817">
    <property type="entry name" value="FDH_cytochrome_b556_subunit"/>
</dbReference>
<comment type="caution">
    <text evidence="15">The sequence shown here is derived from an EMBL/GenBank/DDBJ whole genome shotgun (WGS) entry which is preliminary data.</text>
</comment>
<dbReference type="GO" id="GO:0005886">
    <property type="term" value="C:plasma membrane"/>
    <property type="evidence" value="ECO:0007669"/>
    <property type="project" value="UniProtKB-SubCell"/>
</dbReference>
<dbReference type="InterPro" id="IPR011577">
    <property type="entry name" value="Cyt_b561_bac/Ni-Hgenase"/>
</dbReference>
<keyword evidence="9" id="KW-0249">Electron transport</keyword>
<dbReference type="GO" id="GO:0046872">
    <property type="term" value="F:metal ion binding"/>
    <property type="evidence" value="ECO:0007669"/>
    <property type="project" value="UniProtKB-KW"/>
</dbReference>
<dbReference type="InterPro" id="IPR006471">
    <property type="entry name" value="Formate_DH_gsu"/>
</dbReference>
<dbReference type="EMBL" id="DWUQ01000193">
    <property type="protein sequence ID" value="HJD45180.1"/>
    <property type="molecule type" value="Genomic_DNA"/>
</dbReference>
<protein>
    <submittedName>
        <fullName evidence="15">Formate dehydrogenase subunit gamma</fullName>
    </submittedName>
</protein>
<dbReference type="InterPro" id="IPR016174">
    <property type="entry name" value="Di-haem_cyt_TM"/>
</dbReference>
<evidence type="ECO:0000256" key="13">
    <source>
        <dbReference type="SAM" id="Phobius"/>
    </source>
</evidence>
<sequence length="112" mass="13019">PVGKYNAGQKVLFWILVLCMITLLLTGIVMWRSLFSMYFSIGVIRIATVLHALAAFGIICSIIVHVYAAFWVKGSIQAMTRGWVTPGWAWKHHRLWFREWARKQPHDDVKKY</sequence>
<dbReference type="GO" id="GO:0009061">
    <property type="term" value="P:anaerobic respiration"/>
    <property type="evidence" value="ECO:0007669"/>
    <property type="project" value="TreeGrafter"/>
</dbReference>
<dbReference type="PANTHER" id="PTHR30074">
    <property type="entry name" value="FORMATE DEHYDROGENASE, NITRATE-INDUCIBLE, CYTOCHROME B556 FDN SUBUNIT"/>
    <property type="match status" value="1"/>
</dbReference>
<evidence type="ECO:0000256" key="6">
    <source>
        <dbReference type="ARBA" id="ARBA00022617"/>
    </source>
</evidence>
<keyword evidence="11" id="KW-0408">Iron</keyword>
<evidence type="ECO:0000256" key="12">
    <source>
        <dbReference type="ARBA" id="ARBA00023136"/>
    </source>
</evidence>
<proteinExistence type="inferred from homology"/>
<feature type="transmembrane region" description="Helical" evidence="13">
    <location>
        <begin position="43"/>
        <end position="72"/>
    </location>
</feature>
<reference evidence="15" key="2">
    <citation type="submission" date="2021-04" db="EMBL/GenBank/DDBJ databases">
        <authorList>
            <person name="Gilroy R."/>
        </authorList>
    </citation>
    <scope>NUCLEOTIDE SEQUENCE</scope>
    <source>
        <strain evidence="15">9264</strain>
    </source>
</reference>
<evidence type="ECO:0000256" key="9">
    <source>
        <dbReference type="ARBA" id="ARBA00022982"/>
    </source>
</evidence>
<keyword evidence="6" id="KW-0349">Heme</keyword>
<dbReference type="GO" id="GO:0022904">
    <property type="term" value="P:respiratory electron transport chain"/>
    <property type="evidence" value="ECO:0007669"/>
    <property type="project" value="InterPro"/>
</dbReference>
<dbReference type="Pfam" id="PF01292">
    <property type="entry name" value="Ni_hydr_CYTB"/>
    <property type="match status" value="1"/>
</dbReference>
<dbReference type="GO" id="GO:0015944">
    <property type="term" value="P:formate oxidation"/>
    <property type="evidence" value="ECO:0007669"/>
    <property type="project" value="TreeGrafter"/>
</dbReference>
<evidence type="ECO:0000313" key="15">
    <source>
        <dbReference type="EMBL" id="HJD45180.1"/>
    </source>
</evidence>
<evidence type="ECO:0000256" key="5">
    <source>
        <dbReference type="ARBA" id="ARBA00022475"/>
    </source>
</evidence>
<comment type="cofactor">
    <cofactor evidence="1">
        <name>heme</name>
        <dbReference type="ChEBI" id="CHEBI:30413"/>
    </cofactor>
</comment>
<reference evidence="15" key="1">
    <citation type="journal article" date="2021" name="PeerJ">
        <title>Extensive microbial diversity within the chicken gut microbiome revealed by metagenomics and culture.</title>
        <authorList>
            <person name="Gilroy R."/>
            <person name="Ravi A."/>
            <person name="Getino M."/>
            <person name="Pursley I."/>
            <person name="Horton D.L."/>
            <person name="Alikhan N.F."/>
            <person name="Baker D."/>
            <person name="Gharbi K."/>
            <person name="Hall N."/>
            <person name="Watson M."/>
            <person name="Adriaenssens E.M."/>
            <person name="Foster-Nyarko E."/>
            <person name="Jarju S."/>
            <person name="Secka A."/>
            <person name="Antonio M."/>
            <person name="Oren A."/>
            <person name="Chaudhuri R.R."/>
            <person name="La Ragione R."/>
            <person name="Hildebrand F."/>
            <person name="Pallen M.J."/>
        </authorList>
    </citation>
    <scope>NUCLEOTIDE SEQUENCE</scope>
    <source>
        <strain evidence="15">9264</strain>
    </source>
</reference>
<evidence type="ECO:0000256" key="1">
    <source>
        <dbReference type="ARBA" id="ARBA00001971"/>
    </source>
</evidence>
<dbReference type="Gene3D" id="1.20.950.20">
    <property type="entry name" value="Transmembrane di-heme cytochromes, Chain C"/>
    <property type="match status" value="1"/>
</dbReference>
<keyword evidence="7 13" id="KW-0812">Transmembrane</keyword>
<feature type="domain" description="Cytochrome b561 bacterial/Ni-hydrogenase" evidence="14">
    <location>
        <begin position="2"/>
        <end position="82"/>
    </location>
</feature>
<dbReference type="GO" id="GO:0036397">
    <property type="term" value="F:formate dehydrogenase (quinone) activity"/>
    <property type="evidence" value="ECO:0007669"/>
    <property type="project" value="TreeGrafter"/>
</dbReference>
<dbReference type="GO" id="GO:0009326">
    <property type="term" value="C:formate dehydrogenase complex"/>
    <property type="evidence" value="ECO:0007669"/>
    <property type="project" value="InterPro"/>
</dbReference>
<keyword evidence="4" id="KW-0813">Transport</keyword>
<gene>
    <name evidence="15" type="ORF">H9906_09185</name>
</gene>
<dbReference type="NCBIfam" id="TIGR01583">
    <property type="entry name" value="formate-DH-gamm"/>
    <property type="match status" value="1"/>
</dbReference>
<dbReference type="GO" id="GO:0008863">
    <property type="term" value="F:formate dehydrogenase (NAD+) activity"/>
    <property type="evidence" value="ECO:0007669"/>
    <property type="project" value="InterPro"/>
</dbReference>
<keyword evidence="5" id="KW-1003">Cell membrane</keyword>
<evidence type="ECO:0000259" key="14">
    <source>
        <dbReference type="Pfam" id="PF01292"/>
    </source>
</evidence>
<feature type="transmembrane region" description="Helical" evidence="13">
    <location>
        <begin position="12"/>
        <end position="31"/>
    </location>
</feature>
<evidence type="ECO:0000256" key="7">
    <source>
        <dbReference type="ARBA" id="ARBA00022692"/>
    </source>
</evidence>
<comment type="similarity">
    <text evidence="3">Belongs to the formate dehydrogenase gamma subunit family.</text>
</comment>
<dbReference type="GO" id="GO:0009055">
    <property type="term" value="F:electron transfer activity"/>
    <property type="evidence" value="ECO:0007669"/>
    <property type="project" value="InterPro"/>
</dbReference>
<dbReference type="Proteomes" id="UP000823889">
    <property type="component" value="Unassembled WGS sequence"/>
</dbReference>
<evidence type="ECO:0000256" key="2">
    <source>
        <dbReference type="ARBA" id="ARBA00004651"/>
    </source>
</evidence>
<keyword evidence="8" id="KW-0479">Metal-binding</keyword>
<accession>A0A9D2U9V1</accession>
<organism evidence="15 16">
    <name type="scientific">Candidatus Paenalcaligenes intestinipullorum</name>
    <dbReference type="NCBI Taxonomy" id="2838718"/>
    <lineage>
        <taxon>Bacteria</taxon>
        <taxon>Pseudomonadati</taxon>
        <taxon>Pseudomonadota</taxon>
        <taxon>Betaproteobacteria</taxon>
        <taxon>Burkholderiales</taxon>
        <taxon>Alcaligenaceae</taxon>
        <taxon>Paenalcaligenes</taxon>
    </lineage>
</organism>
<evidence type="ECO:0000313" key="16">
    <source>
        <dbReference type="Proteomes" id="UP000823889"/>
    </source>
</evidence>
<evidence type="ECO:0000256" key="4">
    <source>
        <dbReference type="ARBA" id="ARBA00022448"/>
    </source>
</evidence>
<dbReference type="PANTHER" id="PTHR30074:SF5">
    <property type="entry name" value="FORMATE DEHYDROGENASE, NITRATE-INDUCIBLE, CYTOCHROME B556(FDN) SUBUNIT"/>
    <property type="match status" value="1"/>
</dbReference>
<evidence type="ECO:0000256" key="3">
    <source>
        <dbReference type="ARBA" id="ARBA00010747"/>
    </source>
</evidence>
<evidence type="ECO:0000256" key="11">
    <source>
        <dbReference type="ARBA" id="ARBA00023004"/>
    </source>
</evidence>
<name>A0A9D2U9V1_9BURK</name>